<dbReference type="Proteomes" id="UP000234206">
    <property type="component" value="Unassembled WGS sequence"/>
</dbReference>
<dbReference type="EMBL" id="PKIZ01000005">
    <property type="protein sequence ID" value="PKZ42131.1"/>
    <property type="molecule type" value="Genomic_DNA"/>
</dbReference>
<feature type="region of interest" description="Disordered" evidence="1">
    <location>
        <begin position="1"/>
        <end position="30"/>
    </location>
</feature>
<comment type="caution">
    <text evidence="2">The sequence shown here is derived from an EMBL/GenBank/DDBJ whole genome shotgun (WGS) entry which is preliminary data.</text>
</comment>
<sequence>MDTHHTGPMPTPRWTPSAPPPARDAADAGFDDAAIRRDVCADSPSMLRLTRTPHDAEHAPFAAWLAHPGRDEY</sequence>
<keyword evidence="3" id="KW-1185">Reference proteome</keyword>
<evidence type="ECO:0000313" key="3">
    <source>
        <dbReference type="Proteomes" id="UP000234206"/>
    </source>
</evidence>
<dbReference type="AlphaFoldDB" id="A0A2I1PC17"/>
<accession>A0A2I1PC17</accession>
<evidence type="ECO:0000313" key="2">
    <source>
        <dbReference type="EMBL" id="PKZ42131.1"/>
    </source>
</evidence>
<evidence type="ECO:0000256" key="1">
    <source>
        <dbReference type="SAM" id="MobiDB-lite"/>
    </source>
</evidence>
<name>A0A2I1PC17_9MICO</name>
<feature type="compositionally biased region" description="Pro residues" evidence="1">
    <location>
        <begin position="9"/>
        <end position="22"/>
    </location>
</feature>
<gene>
    <name evidence="2" type="ORF">CYJ76_03480</name>
</gene>
<reference evidence="2 3" key="1">
    <citation type="submission" date="2017-12" db="EMBL/GenBank/DDBJ databases">
        <title>Phylogenetic diversity of female urinary microbiome.</title>
        <authorList>
            <person name="Thomas-White K."/>
            <person name="Wolfe A.J."/>
        </authorList>
    </citation>
    <scope>NUCLEOTIDE SEQUENCE [LARGE SCALE GENOMIC DNA]</scope>
    <source>
        <strain evidence="2 3">UMB1298</strain>
    </source>
</reference>
<protein>
    <submittedName>
        <fullName evidence="2">Uncharacterized protein</fullName>
    </submittedName>
</protein>
<organism evidence="2 3">
    <name type="scientific">Kytococcus schroeteri</name>
    <dbReference type="NCBI Taxonomy" id="138300"/>
    <lineage>
        <taxon>Bacteria</taxon>
        <taxon>Bacillati</taxon>
        <taxon>Actinomycetota</taxon>
        <taxon>Actinomycetes</taxon>
        <taxon>Micrococcales</taxon>
        <taxon>Kytococcaceae</taxon>
        <taxon>Kytococcus</taxon>
    </lineage>
</organism>
<proteinExistence type="predicted"/>